<dbReference type="InterPro" id="IPR036188">
    <property type="entry name" value="FAD/NAD-bd_sf"/>
</dbReference>
<keyword evidence="1" id="KW-0560">Oxidoreductase</keyword>
<dbReference type="PANTHER" id="PTHR13847">
    <property type="entry name" value="SARCOSINE DEHYDROGENASE-RELATED"/>
    <property type="match status" value="1"/>
</dbReference>
<evidence type="ECO:0000256" key="1">
    <source>
        <dbReference type="ARBA" id="ARBA00023002"/>
    </source>
</evidence>
<gene>
    <name evidence="3" type="ORF">GCM10017056_32830</name>
</gene>
<reference evidence="3" key="1">
    <citation type="journal article" date="2014" name="Int. J. Syst. Evol. Microbiol.">
        <title>Complete genome sequence of Corynebacterium casei LMG S-19264T (=DSM 44701T), isolated from a smear-ripened cheese.</title>
        <authorList>
            <consortium name="US DOE Joint Genome Institute (JGI-PGF)"/>
            <person name="Walter F."/>
            <person name="Albersmeier A."/>
            <person name="Kalinowski J."/>
            <person name="Ruckert C."/>
        </authorList>
    </citation>
    <scope>NUCLEOTIDE SEQUENCE</scope>
    <source>
        <strain evidence="3">KCTC 42650</strain>
    </source>
</reference>
<sequence length="448" mass="49543">MLPGFSEHAYWLEGLPQPPELPSQPLPQVDVAIVGSGYTGLNAAIETARGGRSTLVLDAGDPGWGCSTRNGGQISTSVKPSLDKLSARYGAERARAIRQEGQNALDWIERRIAQEGIYCHFRRAGRFHAAHTPRHYEELVREADELRQREGIDSIVVPRSEQRSELGTDAYFGGVVYTRHASINPAQYHRGLLKTALEAGAHVTGNCAVTGVVRDASGFLLDTEKGRVRARDVIIATNGYTSRLTPWLRRRVIPIGSYIIATEELPVALVDELFPTDRIASDTCKVVYYYRASPDRRRILFGGRVSASETDPAASGPKLYDDMCRVFPELRSYGVSHSWTGTVAYTFDEMAHTGVHNGIHYAMGYCGSGVSMASYLGMRLGQKVLGLSEGRTAFDDLPFPTRPLYNGHPWFLPATVAWYRWHDQNQHRRALAAGRATIRMGQAPSRPE</sequence>
<protein>
    <submittedName>
        <fullName evidence="3">Oxidoreductase</fullName>
    </submittedName>
</protein>
<comment type="caution">
    <text evidence="3">The sequence shown here is derived from an EMBL/GenBank/DDBJ whole genome shotgun (WGS) entry which is preliminary data.</text>
</comment>
<reference evidence="3" key="2">
    <citation type="submission" date="2020-09" db="EMBL/GenBank/DDBJ databases">
        <authorList>
            <person name="Sun Q."/>
            <person name="Kim S."/>
        </authorList>
    </citation>
    <scope>NUCLEOTIDE SEQUENCE</scope>
    <source>
        <strain evidence="3">KCTC 42650</strain>
    </source>
</reference>
<evidence type="ECO:0000313" key="4">
    <source>
        <dbReference type="Proteomes" id="UP000626220"/>
    </source>
</evidence>
<accession>A0A8J3H019</accession>
<dbReference type="Pfam" id="PF01266">
    <property type="entry name" value="DAO"/>
    <property type="match status" value="1"/>
</dbReference>
<evidence type="ECO:0000259" key="2">
    <source>
        <dbReference type="Pfam" id="PF01266"/>
    </source>
</evidence>
<evidence type="ECO:0000313" key="3">
    <source>
        <dbReference type="EMBL" id="GHF58848.1"/>
    </source>
</evidence>
<dbReference type="SUPFAM" id="SSF51905">
    <property type="entry name" value="FAD/NAD(P)-binding domain"/>
    <property type="match status" value="1"/>
</dbReference>
<keyword evidence="4" id="KW-1185">Reference proteome</keyword>
<dbReference type="Proteomes" id="UP000626220">
    <property type="component" value="Unassembled WGS sequence"/>
</dbReference>
<dbReference type="InterPro" id="IPR006076">
    <property type="entry name" value="FAD-dep_OxRdtase"/>
</dbReference>
<dbReference type="Gene3D" id="3.30.9.10">
    <property type="entry name" value="D-Amino Acid Oxidase, subunit A, domain 2"/>
    <property type="match status" value="1"/>
</dbReference>
<name>A0A8J3H019_9RHOB</name>
<dbReference type="RefSeq" id="WP_189681190.1">
    <property type="nucleotide sequence ID" value="NZ_BNCJ01000010.1"/>
</dbReference>
<organism evidence="3 4">
    <name type="scientific">Seohaeicola zhoushanensis</name>
    <dbReference type="NCBI Taxonomy" id="1569283"/>
    <lineage>
        <taxon>Bacteria</taxon>
        <taxon>Pseudomonadati</taxon>
        <taxon>Pseudomonadota</taxon>
        <taxon>Alphaproteobacteria</taxon>
        <taxon>Rhodobacterales</taxon>
        <taxon>Roseobacteraceae</taxon>
        <taxon>Seohaeicola</taxon>
    </lineage>
</organism>
<dbReference type="GO" id="GO:0016491">
    <property type="term" value="F:oxidoreductase activity"/>
    <property type="evidence" value="ECO:0007669"/>
    <property type="project" value="UniProtKB-KW"/>
</dbReference>
<dbReference type="PANTHER" id="PTHR13847:SF281">
    <property type="entry name" value="FAD DEPENDENT OXIDOREDUCTASE DOMAIN-CONTAINING PROTEIN"/>
    <property type="match status" value="1"/>
</dbReference>
<dbReference type="Gene3D" id="3.50.50.60">
    <property type="entry name" value="FAD/NAD(P)-binding domain"/>
    <property type="match status" value="1"/>
</dbReference>
<proteinExistence type="predicted"/>
<dbReference type="EMBL" id="BNCJ01000010">
    <property type="protein sequence ID" value="GHF58848.1"/>
    <property type="molecule type" value="Genomic_DNA"/>
</dbReference>
<feature type="domain" description="FAD dependent oxidoreductase" evidence="2">
    <location>
        <begin position="30"/>
        <end position="380"/>
    </location>
</feature>
<dbReference type="GO" id="GO:0005737">
    <property type="term" value="C:cytoplasm"/>
    <property type="evidence" value="ECO:0007669"/>
    <property type="project" value="TreeGrafter"/>
</dbReference>
<dbReference type="AlphaFoldDB" id="A0A8J3H019"/>